<dbReference type="PROSITE" id="PS00678">
    <property type="entry name" value="WD_REPEATS_1"/>
    <property type="match status" value="3"/>
</dbReference>
<protein>
    <submittedName>
        <fullName evidence="4">Uncharacterized protein</fullName>
    </submittedName>
</protein>
<feature type="repeat" description="WD" evidence="3">
    <location>
        <begin position="243"/>
        <end position="284"/>
    </location>
</feature>
<dbReference type="Proteomes" id="UP000663843">
    <property type="component" value="Unassembled WGS sequence"/>
</dbReference>
<dbReference type="InterPro" id="IPR036322">
    <property type="entry name" value="WD40_repeat_dom_sf"/>
</dbReference>
<dbReference type="InterPro" id="IPR001680">
    <property type="entry name" value="WD40_rpt"/>
</dbReference>
<dbReference type="InterPro" id="IPR015943">
    <property type="entry name" value="WD40/YVTN_repeat-like_dom_sf"/>
</dbReference>
<feature type="repeat" description="WD" evidence="3">
    <location>
        <begin position="108"/>
        <end position="149"/>
    </location>
</feature>
<dbReference type="InterPro" id="IPR019775">
    <property type="entry name" value="WD40_repeat_CS"/>
</dbReference>
<sequence length="556" mass="60596">MDQTIRLWDAASGAIVAGPLVGHTDSVNGVAFSPDGNRVASCSNDKTIRMWDVYAGSTVGNPFEGHQGGITALAFSPDGTQIVSGGDYNDRNIIVWDVGTGLTHASAIHRHTDWVRSVLFSPDGSRIISCSYDQTIRIWRAQTEEHDYVQDHGQTKKIQAFAGPLAFSPDRGHFVSNSPNGTLVVSELLTGAIILNAPEENPDPKSIDCLALSSQGLYLATSMNNFTIQVWNVRTGAMISQPLKGHNDSVRCLSFSPDGRHLCSGSDDSTLIIWDIEASSMSGQTYYGHTGPVRSVAYSPDGIIASGAADYTIRVWNSATGALVYSLDGHKDSVESVALSHDGRYMVSGSRDGSIRKWDLDGKRNMTTARHFVSSCISVPNESIVLKQSRESINCIGLSPDSTQVVAGYQSIIYIFDVQTASIISELYVVGYERICWVGFSPDYNGIISLSKPQKIRSYDSSIEGLSEDYNTIRIWRAGSQVDSSSDTYWSPKPDGRILSPEGFVIWVPPDLLQHLSLSSKSYFNPFVLSADGIIDIGYEGLCIGDRWAECYIHEV</sequence>
<evidence type="ECO:0000256" key="1">
    <source>
        <dbReference type="ARBA" id="ARBA00022574"/>
    </source>
</evidence>
<dbReference type="Pfam" id="PF00400">
    <property type="entry name" value="WD40"/>
    <property type="match status" value="6"/>
</dbReference>
<evidence type="ECO:0000313" key="5">
    <source>
        <dbReference type="Proteomes" id="UP000663843"/>
    </source>
</evidence>
<feature type="repeat" description="WD" evidence="3">
    <location>
        <begin position="286"/>
        <end position="326"/>
    </location>
</feature>
<feature type="repeat" description="WD" evidence="3">
    <location>
        <begin position="20"/>
        <end position="61"/>
    </location>
</feature>
<dbReference type="OrthoDB" id="107110at2759"/>
<dbReference type="PANTHER" id="PTHR22847:SF637">
    <property type="entry name" value="WD REPEAT DOMAIN 5B"/>
    <property type="match status" value="1"/>
</dbReference>
<accession>A0A8H3C560</accession>
<keyword evidence="1 3" id="KW-0853">WD repeat</keyword>
<dbReference type="CDD" id="cd00200">
    <property type="entry name" value="WD40"/>
    <property type="match status" value="1"/>
</dbReference>
<dbReference type="SUPFAM" id="SSF50960">
    <property type="entry name" value="TolB, C-terminal domain"/>
    <property type="match status" value="1"/>
</dbReference>
<name>A0A8H3C560_9AGAM</name>
<reference evidence="4" key="1">
    <citation type="submission" date="2021-01" db="EMBL/GenBank/DDBJ databases">
        <authorList>
            <person name="Kaushik A."/>
        </authorList>
    </citation>
    <scope>NUCLEOTIDE SEQUENCE</scope>
    <source>
        <strain evidence="4">AG2-2IIIB</strain>
    </source>
</reference>
<dbReference type="SUPFAM" id="SSF50978">
    <property type="entry name" value="WD40 repeat-like"/>
    <property type="match status" value="1"/>
</dbReference>
<dbReference type="PANTHER" id="PTHR22847">
    <property type="entry name" value="WD40 REPEAT PROTEIN"/>
    <property type="match status" value="1"/>
</dbReference>
<gene>
    <name evidence="4" type="ORF">RDB_LOCUS110186</name>
</gene>
<dbReference type="PROSITE" id="PS50082">
    <property type="entry name" value="WD_REPEATS_2"/>
    <property type="match status" value="7"/>
</dbReference>
<proteinExistence type="predicted"/>
<dbReference type="GO" id="GO:1990234">
    <property type="term" value="C:transferase complex"/>
    <property type="evidence" value="ECO:0007669"/>
    <property type="project" value="UniProtKB-ARBA"/>
</dbReference>
<evidence type="ECO:0000313" key="4">
    <source>
        <dbReference type="EMBL" id="CAE6474107.1"/>
    </source>
</evidence>
<dbReference type="PROSITE" id="PS50294">
    <property type="entry name" value="WD_REPEATS_REGION"/>
    <property type="match status" value="5"/>
</dbReference>
<evidence type="ECO:0000256" key="3">
    <source>
        <dbReference type="PROSITE-ProRule" id="PRU00221"/>
    </source>
</evidence>
<feature type="repeat" description="WD" evidence="3">
    <location>
        <begin position="327"/>
        <end position="368"/>
    </location>
</feature>
<keyword evidence="2" id="KW-0677">Repeat</keyword>
<dbReference type="Gene3D" id="2.130.10.10">
    <property type="entry name" value="YVTN repeat-like/Quinoprotein amine dehydrogenase"/>
    <property type="match status" value="4"/>
</dbReference>
<feature type="repeat" description="WD" evidence="3">
    <location>
        <begin position="63"/>
        <end position="86"/>
    </location>
</feature>
<dbReference type="AlphaFoldDB" id="A0A8H3C560"/>
<dbReference type="SMART" id="SM00320">
    <property type="entry name" value="WD40"/>
    <property type="match status" value="10"/>
</dbReference>
<feature type="repeat" description="WD" evidence="3">
    <location>
        <begin position="200"/>
        <end position="241"/>
    </location>
</feature>
<dbReference type="PRINTS" id="PR00320">
    <property type="entry name" value="GPROTEINBRPT"/>
</dbReference>
<organism evidence="4 5">
    <name type="scientific">Rhizoctonia solani</name>
    <dbReference type="NCBI Taxonomy" id="456999"/>
    <lineage>
        <taxon>Eukaryota</taxon>
        <taxon>Fungi</taxon>
        <taxon>Dikarya</taxon>
        <taxon>Basidiomycota</taxon>
        <taxon>Agaricomycotina</taxon>
        <taxon>Agaricomycetes</taxon>
        <taxon>Cantharellales</taxon>
        <taxon>Ceratobasidiaceae</taxon>
        <taxon>Rhizoctonia</taxon>
    </lineage>
</organism>
<comment type="caution">
    <text evidence="4">The sequence shown here is derived from an EMBL/GenBank/DDBJ whole genome shotgun (WGS) entry which is preliminary data.</text>
</comment>
<evidence type="ECO:0000256" key="2">
    <source>
        <dbReference type="ARBA" id="ARBA00022737"/>
    </source>
</evidence>
<dbReference type="InterPro" id="IPR020472">
    <property type="entry name" value="WD40_PAC1"/>
</dbReference>
<dbReference type="EMBL" id="CAJMWT010003558">
    <property type="protein sequence ID" value="CAE6474107.1"/>
    <property type="molecule type" value="Genomic_DNA"/>
</dbReference>